<dbReference type="PIRSF" id="PIRSF006157">
    <property type="entry name" value="Doxgns_DODA"/>
    <property type="match status" value="1"/>
</dbReference>
<evidence type="ECO:0000256" key="3">
    <source>
        <dbReference type="ARBA" id="ARBA00022723"/>
    </source>
</evidence>
<feature type="domain" description="Extradiol ring-cleavage dioxygenase class III enzyme subunit B" evidence="6">
    <location>
        <begin position="27"/>
        <end position="290"/>
    </location>
</feature>
<evidence type="ECO:0000313" key="7">
    <source>
        <dbReference type="EMBL" id="KAF9505748.1"/>
    </source>
</evidence>
<evidence type="ECO:0000256" key="1">
    <source>
        <dbReference type="ARBA" id="ARBA00001947"/>
    </source>
</evidence>
<dbReference type="GO" id="GO:0008198">
    <property type="term" value="F:ferrous iron binding"/>
    <property type="evidence" value="ECO:0007669"/>
    <property type="project" value="InterPro"/>
</dbReference>
<dbReference type="OrthoDB" id="7396853at2759"/>
<evidence type="ECO:0000256" key="5">
    <source>
        <dbReference type="ARBA" id="ARBA00023002"/>
    </source>
</evidence>
<reference evidence="7" key="1">
    <citation type="journal article" date="2020" name="Nat. Commun.">
        <title>Large-scale genome sequencing of mycorrhizal fungi provides insights into the early evolution of symbiotic traits.</title>
        <authorList>
            <person name="Miyauchi S."/>
            <person name="Kiss E."/>
            <person name="Kuo A."/>
            <person name="Drula E."/>
            <person name="Kohler A."/>
            <person name="Sanchez-Garcia M."/>
            <person name="Morin E."/>
            <person name="Andreopoulos B."/>
            <person name="Barry K.W."/>
            <person name="Bonito G."/>
            <person name="Buee M."/>
            <person name="Carver A."/>
            <person name="Chen C."/>
            <person name="Cichocki N."/>
            <person name="Clum A."/>
            <person name="Culley D."/>
            <person name="Crous P.W."/>
            <person name="Fauchery L."/>
            <person name="Girlanda M."/>
            <person name="Hayes R.D."/>
            <person name="Keri Z."/>
            <person name="LaButti K."/>
            <person name="Lipzen A."/>
            <person name="Lombard V."/>
            <person name="Magnuson J."/>
            <person name="Maillard F."/>
            <person name="Murat C."/>
            <person name="Nolan M."/>
            <person name="Ohm R.A."/>
            <person name="Pangilinan J."/>
            <person name="Pereira M.F."/>
            <person name="Perotto S."/>
            <person name="Peter M."/>
            <person name="Pfister S."/>
            <person name="Riley R."/>
            <person name="Sitrit Y."/>
            <person name="Stielow J.B."/>
            <person name="Szollosi G."/>
            <person name="Zifcakova L."/>
            <person name="Stursova M."/>
            <person name="Spatafora J.W."/>
            <person name="Tedersoo L."/>
            <person name="Vaario L.M."/>
            <person name="Yamada A."/>
            <person name="Yan M."/>
            <person name="Wang P."/>
            <person name="Xu J."/>
            <person name="Bruns T."/>
            <person name="Baldrian P."/>
            <person name="Vilgalys R."/>
            <person name="Dunand C."/>
            <person name="Henrissat B."/>
            <person name="Grigoriev I.V."/>
            <person name="Hibbett D."/>
            <person name="Nagy L.G."/>
            <person name="Martin F.M."/>
        </authorList>
    </citation>
    <scope>NUCLEOTIDE SEQUENCE</scope>
    <source>
        <strain evidence="7">UP504</strain>
    </source>
</reference>
<dbReference type="GO" id="GO:0016702">
    <property type="term" value="F:oxidoreductase activity, acting on single donors with incorporation of molecular oxygen, incorporation of two atoms of oxygen"/>
    <property type="evidence" value="ECO:0007669"/>
    <property type="project" value="UniProtKB-ARBA"/>
</dbReference>
<evidence type="ECO:0000259" key="6">
    <source>
        <dbReference type="Pfam" id="PF02900"/>
    </source>
</evidence>
<dbReference type="Proteomes" id="UP000886523">
    <property type="component" value="Unassembled WGS sequence"/>
</dbReference>
<name>A0A9P6DNZ8_9AGAM</name>
<comment type="similarity">
    <text evidence="2">Belongs to the DODA-type extradiol aromatic ring-opening dioxygenase family.</text>
</comment>
<keyword evidence="8" id="KW-1185">Reference proteome</keyword>
<dbReference type="Gene3D" id="3.40.830.10">
    <property type="entry name" value="LigB-like"/>
    <property type="match status" value="1"/>
</dbReference>
<evidence type="ECO:0000313" key="8">
    <source>
        <dbReference type="Proteomes" id="UP000886523"/>
    </source>
</evidence>
<protein>
    <recommendedName>
        <fullName evidence="6">Extradiol ring-cleavage dioxygenase class III enzyme subunit B domain-containing protein</fullName>
    </recommendedName>
</protein>
<dbReference type="SUPFAM" id="SSF53213">
    <property type="entry name" value="LigB-like"/>
    <property type="match status" value="1"/>
</dbReference>
<dbReference type="GO" id="GO:0008270">
    <property type="term" value="F:zinc ion binding"/>
    <property type="evidence" value="ECO:0007669"/>
    <property type="project" value="InterPro"/>
</dbReference>
<organism evidence="7 8">
    <name type="scientific">Hydnum rufescens UP504</name>
    <dbReference type="NCBI Taxonomy" id="1448309"/>
    <lineage>
        <taxon>Eukaryota</taxon>
        <taxon>Fungi</taxon>
        <taxon>Dikarya</taxon>
        <taxon>Basidiomycota</taxon>
        <taxon>Agaricomycotina</taxon>
        <taxon>Agaricomycetes</taxon>
        <taxon>Cantharellales</taxon>
        <taxon>Hydnaceae</taxon>
        <taxon>Hydnum</taxon>
    </lineage>
</organism>
<proteinExistence type="inferred from homology"/>
<dbReference type="Pfam" id="PF02900">
    <property type="entry name" value="LigB"/>
    <property type="match status" value="1"/>
</dbReference>
<dbReference type="AlphaFoldDB" id="A0A9P6DNZ8"/>
<gene>
    <name evidence="7" type="ORF">BS47DRAFT_1378251</name>
</gene>
<dbReference type="PANTHER" id="PTHR30096">
    <property type="entry name" value="4,5-DOPA DIOXYGENASE EXTRADIOL-LIKE PROTEIN"/>
    <property type="match status" value="1"/>
</dbReference>
<dbReference type="CDD" id="cd07363">
    <property type="entry name" value="45_DOPA_Dioxygenase"/>
    <property type="match status" value="1"/>
</dbReference>
<accession>A0A9P6DNZ8</accession>
<keyword evidence="4" id="KW-0862">Zinc</keyword>
<dbReference type="PANTHER" id="PTHR30096:SF0">
    <property type="entry name" value="4,5-DOPA DIOXYGENASE EXTRADIOL-LIKE PROTEIN"/>
    <property type="match status" value="1"/>
</dbReference>
<comment type="caution">
    <text evidence="7">The sequence shown here is derived from an EMBL/GenBank/DDBJ whole genome shotgun (WGS) entry which is preliminary data.</text>
</comment>
<dbReference type="InterPro" id="IPR004183">
    <property type="entry name" value="Xdiol_dOase_suB"/>
</dbReference>
<dbReference type="InterPro" id="IPR014436">
    <property type="entry name" value="Extradiol_dOase_DODA"/>
</dbReference>
<keyword evidence="5" id="KW-0560">Oxidoreductase</keyword>
<dbReference type="EMBL" id="MU129138">
    <property type="protein sequence ID" value="KAF9505748.1"/>
    <property type="molecule type" value="Genomic_DNA"/>
</dbReference>
<keyword evidence="3" id="KW-0479">Metal-binding</keyword>
<sequence length="309" mass="33803">MGTLAARDGWRNAIADLPVTPGHIPAFFLAHGSPLLGWPEDTPIPSGLSRGVWDWMGRDGPLGQFLDDFGPALVEKYNPKGIVVFSAHWETDNERLVTDYGNENPLLMDYYGFHTDIYNIEFHSRGDVALTNRILDAFKKANLPARSTKLTEARGKDGRDHGVFVPFKRMFGASPSFPIVEVSLDASLSPSKNWAIGKALTELRAEGYLIIAGGLAIHSFANNLEAFNINTAKPIIQEFQNAITDAVVLQDPGARRTALESLTNHPGFRVAHPREEHFIPLYIAAGAGEMGGSRVVGNIYAQTTYAFGL</sequence>
<evidence type="ECO:0000256" key="4">
    <source>
        <dbReference type="ARBA" id="ARBA00022833"/>
    </source>
</evidence>
<evidence type="ECO:0000256" key="2">
    <source>
        <dbReference type="ARBA" id="ARBA00007581"/>
    </source>
</evidence>
<comment type="cofactor">
    <cofactor evidence="1">
        <name>Zn(2+)</name>
        <dbReference type="ChEBI" id="CHEBI:29105"/>
    </cofactor>
</comment>